<dbReference type="PANTHER" id="PTHR31394">
    <property type="entry name" value="TRANSMEMBRANE PROTEIN 199"/>
    <property type="match status" value="1"/>
</dbReference>
<dbReference type="Proteomes" id="UP000799302">
    <property type="component" value="Unassembled WGS sequence"/>
</dbReference>
<evidence type="ECO:0000256" key="2">
    <source>
        <dbReference type="ARBA" id="ARBA00022692"/>
    </source>
</evidence>
<feature type="transmembrane region" description="Helical" evidence="6">
    <location>
        <begin position="90"/>
        <end position="111"/>
    </location>
</feature>
<feature type="transmembrane region" description="Helical" evidence="6">
    <location>
        <begin position="62"/>
        <end position="84"/>
    </location>
</feature>
<dbReference type="PANTHER" id="PTHR31394:SF1">
    <property type="entry name" value="TRANSMEMBRANE PROTEIN 199"/>
    <property type="match status" value="1"/>
</dbReference>
<comment type="subcellular location">
    <subcellularLocation>
        <location evidence="1">Endoplasmic reticulum membrane</location>
        <topology evidence="1">Multi-pass membrane protein</topology>
    </subcellularLocation>
</comment>
<evidence type="ECO:0000256" key="1">
    <source>
        <dbReference type="ARBA" id="ARBA00004477"/>
    </source>
</evidence>
<dbReference type="GO" id="GO:0070072">
    <property type="term" value="P:vacuolar proton-transporting V-type ATPase complex assembly"/>
    <property type="evidence" value="ECO:0007669"/>
    <property type="project" value="InterPro"/>
</dbReference>
<proteinExistence type="predicted"/>
<gene>
    <name evidence="7" type="ORF">BT63DRAFT_423165</name>
</gene>
<sequence length="156" mass="17804">MARLRKEEEARSYERMVNPALPSETFSQRFPGSRIQHLMPSNPKDYEDDDITYAEVNRQVALIFNVLISIVACAVAIWVAARHWRIEARLALSMTGSLVVGVAEVVIYSGYLRRLQEAKVNEKKKVEVKSIQDTWVIESKPSKGKETESGVKKRRI</sequence>
<accession>A0A6A6UGF0</accession>
<protein>
    <submittedName>
        <fullName evidence="7">Uncharacterized protein</fullName>
    </submittedName>
</protein>
<organism evidence="7 8">
    <name type="scientific">Microthyrium microscopicum</name>
    <dbReference type="NCBI Taxonomy" id="703497"/>
    <lineage>
        <taxon>Eukaryota</taxon>
        <taxon>Fungi</taxon>
        <taxon>Dikarya</taxon>
        <taxon>Ascomycota</taxon>
        <taxon>Pezizomycotina</taxon>
        <taxon>Dothideomycetes</taxon>
        <taxon>Dothideomycetes incertae sedis</taxon>
        <taxon>Microthyriales</taxon>
        <taxon>Microthyriaceae</taxon>
        <taxon>Microthyrium</taxon>
    </lineage>
</organism>
<keyword evidence="2 6" id="KW-0812">Transmembrane</keyword>
<dbReference type="GO" id="GO:0005789">
    <property type="term" value="C:endoplasmic reticulum membrane"/>
    <property type="evidence" value="ECO:0007669"/>
    <property type="project" value="UniProtKB-SubCell"/>
</dbReference>
<name>A0A6A6UGF0_9PEZI</name>
<evidence type="ECO:0000256" key="6">
    <source>
        <dbReference type="SAM" id="Phobius"/>
    </source>
</evidence>
<evidence type="ECO:0000313" key="8">
    <source>
        <dbReference type="Proteomes" id="UP000799302"/>
    </source>
</evidence>
<dbReference type="OrthoDB" id="19981at2759"/>
<dbReference type="Pfam" id="PF11712">
    <property type="entry name" value="Vma12"/>
    <property type="match status" value="1"/>
</dbReference>
<keyword evidence="4 6" id="KW-1133">Transmembrane helix</keyword>
<evidence type="ECO:0000256" key="5">
    <source>
        <dbReference type="ARBA" id="ARBA00023136"/>
    </source>
</evidence>
<dbReference type="AlphaFoldDB" id="A0A6A6UGF0"/>
<evidence type="ECO:0000256" key="4">
    <source>
        <dbReference type="ARBA" id="ARBA00022989"/>
    </source>
</evidence>
<evidence type="ECO:0000313" key="7">
    <source>
        <dbReference type="EMBL" id="KAF2670890.1"/>
    </source>
</evidence>
<reference evidence="7" key="1">
    <citation type="journal article" date="2020" name="Stud. Mycol.">
        <title>101 Dothideomycetes genomes: a test case for predicting lifestyles and emergence of pathogens.</title>
        <authorList>
            <person name="Haridas S."/>
            <person name="Albert R."/>
            <person name="Binder M."/>
            <person name="Bloem J."/>
            <person name="Labutti K."/>
            <person name="Salamov A."/>
            <person name="Andreopoulos B."/>
            <person name="Baker S."/>
            <person name="Barry K."/>
            <person name="Bills G."/>
            <person name="Bluhm B."/>
            <person name="Cannon C."/>
            <person name="Castanera R."/>
            <person name="Culley D."/>
            <person name="Daum C."/>
            <person name="Ezra D."/>
            <person name="Gonzalez J."/>
            <person name="Henrissat B."/>
            <person name="Kuo A."/>
            <person name="Liang C."/>
            <person name="Lipzen A."/>
            <person name="Lutzoni F."/>
            <person name="Magnuson J."/>
            <person name="Mondo S."/>
            <person name="Nolan M."/>
            <person name="Ohm R."/>
            <person name="Pangilinan J."/>
            <person name="Park H.-J."/>
            <person name="Ramirez L."/>
            <person name="Alfaro M."/>
            <person name="Sun H."/>
            <person name="Tritt A."/>
            <person name="Yoshinaga Y."/>
            <person name="Zwiers L.-H."/>
            <person name="Turgeon B."/>
            <person name="Goodwin S."/>
            <person name="Spatafora J."/>
            <person name="Crous P."/>
            <person name="Grigoriev I."/>
        </authorList>
    </citation>
    <scope>NUCLEOTIDE SEQUENCE</scope>
    <source>
        <strain evidence="7">CBS 115976</strain>
    </source>
</reference>
<dbReference type="InterPro" id="IPR021013">
    <property type="entry name" value="ATPase_Vma12"/>
</dbReference>
<keyword evidence="5 6" id="KW-0472">Membrane</keyword>
<evidence type="ECO:0000256" key="3">
    <source>
        <dbReference type="ARBA" id="ARBA00022824"/>
    </source>
</evidence>
<keyword evidence="8" id="KW-1185">Reference proteome</keyword>
<dbReference type="EMBL" id="MU004233">
    <property type="protein sequence ID" value="KAF2670890.1"/>
    <property type="molecule type" value="Genomic_DNA"/>
</dbReference>
<keyword evidence="3" id="KW-0256">Endoplasmic reticulum</keyword>